<dbReference type="VEuPathDB" id="VectorBase:CSON003238"/>
<protein>
    <submittedName>
        <fullName evidence="1">CSON003238 protein</fullName>
    </submittedName>
</protein>
<sequence length="66" mass="6911">MTPSSSVSNLSAFNCIQIANLSSTGRKNVTQTCKPPFSSIIPDVLMSVPRPAILVAMITSPAFNSA</sequence>
<reference evidence="1" key="1">
    <citation type="submission" date="2018-07" db="EMBL/GenBank/DDBJ databases">
        <authorList>
            <person name="Quirk P.G."/>
            <person name="Krulwich T.A."/>
        </authorList>
    </citation>
    <scope>NUCLEOTIDE SEQUENCE</scope>
</reference>
<proteinExistence type="predicted"/>
<dbReference type="AlphaFoldDB" id="A0A336LT09"/>
<dbReference type="EMBL" id="UFQT01000157">
    <property type="protein sequence ID" value="SSX21015.1"/>
    <property type="molecule type" value="Genomic_DNA"/>
</dbReference>
<accession>A0A336LT09</accession>
<evidence type="ECO:0000313" key="1">
    <source>
        <dbReference type="EMBL" id="SSX21015.1"/>
    </source>
</evidence>
<name>A0A336LT09_CULSO</name>
<gene>
    <name evidence="1" type="primary">CSON003238</name>
</gene>
<organism evidence="1">
    <name type="scientific">Culicoides sonorensis</name>
    <name type="common">Biting midge</name>
    <dbReference type="NCBI Taxonomy" id="179676"/>
    <lineage>
        <taxon>Eukaryota</taxon>
        <taxon>Metazoa</taxon>
        <taxon>Ecdysozoa</taxon>
        <taxon>Arthropoda</taxon>
        <taxon>Hexapoda</taxon>
        <taxon>Insecta</taxon>
        <taxon>Pterygota</taxon>
        <taxon>Neoptera</taxon>
        <taxon>Endopterygota</taxon>
        <taxon>Diptera</taxon>
        <taxon>Nematocera</taxon>
        <taxon>Chironomoidea</taxon>
        <taxon>Ceratopogonidae</taxon>
        <taxon>Ceratopogoninae</taxon>
        <taxon>Culicoides</taxon>
        <taxon>Monoculicoides</taxon>
    </lineage>
</organism>